<dbReference type="Gene3D" id="3.40.50.1820">
    <property type="entry name" value="alpha/beta hydrolase"/>
    <property type="match status" value="2"/>
</dbReference>
<dbReference type="Pfam" id="PF12146">
    <property type="entry name" value="Hydrolase_4"/>
    <property type="match status" value="1"/>
</dbReference>
<evidence type="ECO:0000313" key="3">
    <source>
        <dbReference type="Proteomes" id="UP000494125"/>
    </source>
</evidence>
<organism evidence="2 3">
    <name type="scientific">Burkholderia diffusa</name>
    <dbReference type="NCBI Taxonomy" id="488732"/>
    <lineage>
        <taxon>Bacteria</taxon>
        <taxon>Pseudomonadati</taxon>
        <taxon>Pseudomonadota</taxon>
        <taxon>Betaproteobacteria</taxon>
        <taxon>Burkholderiales</taxon>
        <taxon>Burkholderiaceae</taxon>
        <taxon>Burkholderia</taxon>
        <taxon>Burkholderia cepacia complex</taxon>
    </lineage>
</organism>
<dbReference type="EMBL" id="CABVPN010000024">
    <property type="protein sequence ID" value="VWB96437.1"/>
    <property type="molecule type" value="Genomic_DNA"/>
</dbReference>
<evidence type="ECO:0000259" key="1">
    <source>
        <dbReference type="Pfam" id="PF12146"/>
    </source>
</evidence>
<dbReference type="GO" id="GO:0016787">
    <property type="term" value="F:hydrolase activity"/>
    <property type="evidence" value="ECO:0007669"/>
    <property type="project" value="UniProtKB-KW"/>
</dbReference>
<dbReference type="PANTHER" id="PTHR42886">
    <property type="entry name" value="RE40534P-RELATED"/>
    <property type="match status" value="1"/>
</dbReference>
<keyword evidence="2" id="KW-0378">Hydrolase</keyword>
<name>A0A6P2NNL8_9BURK</name>
<dbReference type="InterPro" id="IPR022742">
    <property type="entry name" value="Hydrolase_4"/>
</dbReference>
<dbReference type="InterPro" id="IPR029058">
    <property type="entry name" value="AB_hydrolase_fold"/>
</dbReference>
<protein>
    <submittedName>
        <fullName evidence="2">Alpha/beta hydrolase</fullName>
    </submittedName>
</protein>
<evidence type="ECO:0000313" key="2">
    <source>
        <dbReference type="EMBL" id="VWB96437.1"/>
    </source>
</evidence>
<sequence length="646" mass="69259">MIVEWPIPVEPPECASASDKKYRSEEYQLKPITFGSCVGWLHEGQTKQGVILCESLGHEASWTHKLMRAIAERLAHEGLTVLRFSYPCTGDSAGDDRDAGRHAASIASIHDAIDLLRDQAGVTALTLVGIRAGALFAMLAAAGVGPRPAPHVDAVVALAPVVRGRAYLRELSFVHRQWLDTTSPAIRVAHRDEPCMNVLGHRFPADFVEALKAVDLCDVVRDAPTLPGAMLLIQPDQGDGPALREALLERGVDVASDPFREWPTTMQDGTRSRLPLAAIDTLANWIAERAPGRPTGVETPSRADPTWNGESAVALDLHDMTEQVVAVGPDRLVGVLCRPADTRPANPVGPAVVIANTSTNPRSGEGRFSVRLARTLARAGVTTLRIDVHGVGDSGPAALDDQSGVVYSAQSSDDVAAAADWLRALGHPEVAAAGICSGAYAALHAAVKTPSLGGVIAINLARFVWPAGLSLESVQKQRNNSVRGYWLSVRDWQKWKRLLRERRDLRPIVRAVAANAIARVSVPAKELAARVGWKPGIGTPRGVMHALAQRNVWTTLVYGALDPGIDDVRRHFGAIECAFRRSRHVRLHLEPQVDHAVYGAVGTDIVIDLCMQALGRDSARPVARVADPAAPDAAARSYASVSVGRS</sequence>
<accession>A0A6P2NNL8</accession>
<dbReference type="SUPFAM" id="SSF53474">
    <property type="entry name" value="alpha/beta-Hydrolases"/>
    <property type="match status" value="2"/>
</dbReference>
<dbReference type="PANTHER" id="PTHR42886:SF53">
    <property type="entry name" value="ALPHA_BETA-HYDROLASES SUPERFAMILY PROTEIN"/>
    <property type="match status" value="1"/>
</dbReference>
<reference evidence="2 3" key="1">
    <citation type="submission" date="2019-09" db="EMBL/GenBank/DDBJ databases">
        <authorList>
            <person name="Depoorter E."/>
        </authorList>
    </citation>
    <scope>NUCLEOTIDE SEQUENCE [LARGE SCALE GENOMIC DNA]</scope>
    <source>
        <strain evidence="2">LMG 24065</strain>
    </source>
</reference>
<gene>
    <name evidence="2" type="ORF">BDI24065_04643</name>
</gene>
<feature type="domain" description="Serine aminopeptidase S33" evidence="1">
    <location>
        <begin position="65"/>
        <end position="193"/>
    </location>
</feature>
<keyword evidence="3" id="KW-1185">Reference proteome</keyword>
<dbReference type="AlphaFoldDB" id="A0A6P2NNL8"/>
<dbReference type="Proteomes" id="UP000494125">
    <property type="component" value="Unassembled WGS sequence"/>
</dbReference>
<proteinExistence type="predicted"/>